<dbReference type="PIRSF" id="PIRSF037004">
    <property type="entry name" value="UCP037004"/>
    <property type="match status" value="1"/>
</dbReference>
<proteinExistence type="predicted"/>
<dbReference type="Proteomes" id="UP000077628">
    <property type="component" value="Unassembled WGS sequence"/>
</dbReference>
<dbReference type="InterPro" id="IPR013560">
    <property type="entry name" value="DUF1722"/>
</dbReference>
<dbReference type="STRING" id="702114.A1355_11835"/>
<name>A0A177NAV4_9GAMM</name>
<dbReference type="Pfam" id="PF08349">
    <property type="entry name" value="DUF1722"/>
    <property type="match status" value="1"/>
</dbReference>
<dbReference type="InterPro" id="IPR007553">
    <property type="entry name" value="2-thiour_desulf"/>
</dbReference>
<evidence type="ECO:0000313" key="3">
    <source>
        <dbReference type="Proteomes" id="UP000077628"/>
    </source>
</evidence>
<dbReference type="EMBL" id="LUUK01000196">
    <property type="protein sequence ID" value="OAI14961.1"/>
    <property type="molecule type" value="Genomic_DNA"/>
</dbReference>
<keyword evidence="3" id="KW-1185">Reference proteome</keyword>
<dbReference type="Pfam" id="PF04463">
    <property type="entry name" value="2-thiour_desulf"/>
    <property type="match status" value="1"/>
</dbReference>
<accession>A0A177NAV4</accession>
<feature type="domain" description="DUF1722" evidence="1">
    <location>
        <begin position="189"/>
        <end position="305"/>
    </location>
</feature>
<protein>
    <recommendedName>
        <fullName evidence="1">DUF1722 domain-containing protein</fullName>
    </recommendedName>
</protein>
<dbReference type="OrthoDB" id="495783at2"/>
<organism evidence="2 3">
    <name type="scientific">Methylomonas koyamae</name>
    <dbReference type="NCBI Taxonomy" id="702114"/>
    <lineage>
        <taxon>Bacteria</taxon>
        <taxon>Pseudomonadati</taxon>
        <taxon>Pseudomonadota</taxon>
        <taxon>Gammaproteobacteria</taxon>
        <taxon>Methylococcales</taxon>
        <taxon>Methylococcaceae</taxon>
        <taxon>Methylomonas</taxon>
    </lineage>
</organism>
<dbReference type="AlphaFoldDB" id="A0A177NAV4"/>
<gene>
    <name evidence="2" type="ORF">A1355_11835</name>
</gene>
<dbReference type="PANTHER" id="PTHR30087">
    <property type="entry name" value="INNER MEMBRANE PROTEIN"/>
    <property type="match status" value="1"/>
</dbReference>
<sequence>MTKIPVGISSCLLGHEVRYDGAHKYHSYIERTLGQYFEFRAFCPEVEAGLGIPRPCVQLRETAPGVIRCVGVKDHGFDVTERLEQASAKQADWLAELCGYILKKDSPSCGMERVKVYKNDIPARCGTGIFAGFIQRRFPYLPIEEEGRLGDPALRENFIQRVFVLRRWRELTEAGLGVHALMSFHSRHKLIAMSHDQNQARALGRLVADANAANLTEIADAYLAALMACLKVVATRGNHVNVLQHIQGYLKQKLDSDAKQELVETIEAYRTGLLPLIVPLTLLKHHFRREPDPFIDQSFYLSPHPAELALLNAI</sequence>
<evidence type="ECO:0000313" key="2">
    <source>
        <dbReference type="EMBL" id="OAI14961.1"/>
    </source>
</evidence>
<comment type="caution">
    <text evidence="2">The sequence shown here is derived from an EMBL/GenBank/DDBJ whole genome shotgun (WGS) entry which is preliminary data.</text>
</comment>
<dbReference type="RefSeq" id="WP_064030853.1">
    <property type="nucleotide sequence ID" value="NZ_LUUK01000196.1"/>
</dbReference>
<evidence type="ECO:0000259" key="1">
    <source>
        <dbReference type="Pfam" id="PF08349"/>
    </source>
</evidence>
<dbReference type="InterPro" id="IPR017087">
    <property type="entry name" value="UCP037004"/>
</dbReference>
<reference evidence="3" key="1">
    <citation type="submission" date="2016-03" db="EMBL/GenBank/DDBJ databases">
        <authorList>
            <person name="Heylen K."/>
            <person name="De Vos P."/>
            <person name="Vekeman B."/>
        </authorList>
    </citation>
    <scope>NUCLEOTIDE SEQUENCE [LARGE SCALE GENOMIC DNA]</scope>
    <source>
        <strain evidence="3">R-45383</strain>
    </source>
</reference>
<dbReference type="PANTHER" id="PTHR30087:SF0">
    <property type="entry name" value="INNER MEMBRANE PROTEIN"/>
    <property type="match status" value="1"/>
</dbReference>